<reference evidence="1 2" key="2">
    <citation type="journal article" date="2016" name="J. Biotechnol.">
        <title>Complete genome sequence of Arthrobacter alpinus ERGS4:06, a yellow pigmented bacterium tolerant to cold and radiations isolated from Sikkim Himalaya.</title>
        <authorList>
            <person name="Kumar R."/>
            <person name="Singh D."/>
            <person name="Swarnkar M.K."/>
            <person name="Singh A.K."/>
            <person name="Kumar S."/>
        </authorList>
    </citation>
    <scope>NUCLEOTIDE SEQUENCE [LARGE SCALE GENOMIC DNA]</scope>
    <source>
        <strain evidence="1 2">ERGS4:06</strain>
    </source>
</reference>
<dbReference type="AlphaFoldDB" id="A0A0S2M0F6"/>
<reference evidence="2" key="1">
    <citation type="submission" date="2015-11" db="EMBL/GenBank/DDBJ databases">
        <authorList>
            <person name="Kumar R."/>
            <person name="Singh D."/>
            <person name="Swarnkar M.K."/>
            <person name="Singh A.K."/>
            <person name="Kumar S."/>
        </authorList>
    </citation>
    <scope>NUCLEOTIDE SEQUENCE [LARGE SCALE GENOMIC DNA]</scope>
    <source>
        <strain evidence="2">ERGS4:06</strain>
    </source>
</reference>
<organism evidence="1 2">
    <name type="scientific">Arthrobacter alpinus</name>
    <dbReference type="NCBI Taxonomy" id="656366"/>
    <lineage>
        <taxon>Bacteria</taxon>
        <taxon>Bacillati</taxon>
        <taxon>Actinomycetota</taxon>
        <taxon>Actinomycetes</taxon>
        <taxon>Micrococcales</taxon>
        <taxon>Micrococcaceae</taxon>
        <taxon>Arthrobacter</taxon>
    </lineage>
</organism>
<dbReference type="Gene3D" id="3.40.50.620">
    <property type="entry name" value="HUPs"/>
    <property type="match status" value="1"/>
</dbReference>
<gene>
    <name evidence="1" type="ORF">AS189_13345</name>
</gene>
<dbReference type="Proteomes" id="UP000059574">
    <property type="component" value="Chromosome"/>
</dbReference>
<dbReference type="InterPro" id="IPR014729">
    <property type="entry name" value="Rossmann-like_a/b/a_fold"/>
</dbReference>
<dbReference type="SUPFAM" id="SSF52402">
    <property type="entry name" value="Adenine nucleotide alpha hydrolases-like"/>
    <property type="match status" value="1"/>
</dbReference>
<evidence type="ECO:0000313" key="2">
    <source>
        <dbReference type="Proteomes" id="UP000059574"/>
    </source>
</evidence>
<evidence type="ECO:0000313" key="1">
    <source>
        <dbReference type="EMBL" id="ALO67306.1"/>
    </source>
</evidence>
<dbReference type="EMBL" id="CP013200">
    <property type="protein sequence ID" value="ALO67306.1"/>
    <property type="molecule type" value="Genomic_DNA"/>
</dbReference>
<evidence type="ECO:0008006" key="3">
    <source>
        <dbReference type="Google" id="ProtNLM"/>
    </source>
</evidence>
<accession>A0A0S2M0F6</accession>
<name>A0A0S2M0F6_9MICC</name>
<protein>
    <recommendedName>
        <fullName evidence="3">UspA domain-containing protein</fullName>
    </recommendedName>
</protein>
<dbReference type="RefSeq" id="WP_062289866.1">
    <property type="nucleotide sequence ID" value="NZ_CP013200.1"/>
</dbReference>
<proteinExistence type="predicted"/>
<sequence length="69" mass="7221">MTNRLVPSQIIVGVDGSEQSVDALGVTQHLAAAMNAGLLAMGCWEHAHIRIAQGTLEATGEKDDAHAEL</sequence>